<protein>
    <submittedName>
        <fullName evidence="1">Uncharacterized protein</fullName>
    </submittedName>
</protein>
<reference evidence="1 2" key="1">
    <citation type="submission" date="2021-01" db="EMBL/GenBank/DDBJ databases">
        <title>Chromosome-level genome assembly of a human fungal pathogen reveals clustering of transcriptionally co-regulated genes.</title>
        <authorList>
            <person name="Voorhies M."/>
            <person name="Cohen S."/>
            <person name="Shea T.P."/>
            <person name="Petrus S."/>
            <person name="Munoz J.F."/>
            <person name="Poplawski S."/>
            <person name="Goldman W.E."/>
            <person name="Michael T."/>
            <person name="Cuomo C.A."/>
            <person name="Sil A."/>
            <person name="Beyhan S."/>
        </authorList>
    </citation>
    <scope>NUCLEOTIDE SEQUENCE [LARGE SCALE GENOMIC DNA]</scope>
    <source>
        <strain evidence="1 2">G184AR</strain>
    </source>
</reference>
<comment type="caution">
    <text evidence="1">The sequence shown here is derived from an EMBL/GenBank/DDBJ whole genome shotgun (WGS) entry which is preliminary data.</text>
</comment>
<gene>
    <name evidence="1" type="ORF">I7I52_05331</name>
</gene>
<evidence type="ECO:0000313" key="2">
    <source>
        <dbReference type="Proteomes" id="UP000670092"/>
    </source>
</evidence>
<dbReference type="Proteomes" id="UP000670092">
    <property type="component" value="Unassembled WGS sequence"/>
</dbReference>
<name>A0A8H8CXZ6_AJECA</name>
<sequence length="100" mass="11123">MSKSTTTSLHICGSTSLLSLRLSRAAGLLVGFHAGLRQNQNVWRWVLQQAPCRIARGRFFVDDVILDSLGCSRVVGEGFRGLLCVWSLAILAFPYQEKRD</sequence>
<dbReference type="AlphaFoldDB" id="A0A8H8CXZ6"/>
<accession>A0A8H8CXZ6</accession>
<evidence type="ECO:0000313" key="1">
    <source>
        <dbReference type="EMBL" id="KAG5293867.1"/>
    </source>
</evidence>
<organism evidence="1 2">
    <name type="scientific">Ajellomyces capsulatus</name>
    <name type="common">Darling's disease fungus</name>
    <name type="synonym">Histoplasma capsulatum</name>
    <dbReference type="NCBI Taxonomy" id="5037"/>
    <lineage>
        <taxon>Eukaryota</taxon>
        <taxon>Fungi</taxon>
        <taxon>Dikarya</taxon>
        <taxon>Ascomycota</taxon>
        <taxon>Pezizomycotina</taxon>
        <taxon>Eurotiomycetes</taxon>
        <taxon>Eurotiomycetidae</taxon>
        <taxon>Onygenales</taxon>
        <taxon>Ajellomycetaceae</taxon>
        <taxon>Histoplasma</taxon>
    </lineage>
</organism>
<dbReference type="EMBL" id="JAEVHI010000004">
    <property type="protein sequence ID" value="KAG5293867.1"/>
    <property type="molecule type" value="Genomic_DNA"/>
</dbReference>
<proteinExistence type="predicted"/>
<dbReference type="VEuPathDB" id="FungiDB:I7I52_05331"/>